<dbReference type="PANTHER" id="PTHR36507:SF1">
    <property type="entry name" value="BLL1555 PROTEIN"/>
    <property type="match status" value="1"/>
</dbReference>
<organism evidence="4 5">
    <name type="scientific">Halomarina rubra</name>
    <dbReference type="NCBI Taxonomy" id="2071873"/>
    <lineage>
        <taxon>Archaea</taxon>
        <taxon>Methanobacteriati</taxon>
        <taxon>Methanobacteriota</taxon>
        <taxon>Stenosarchaea group</taxon>
        <taxon>Halobacteria</taxon>
        <taxon>Halobacteriales</taxon>
        <taxon>Natronomonadaceae</taxon>
        <taxon>Halomarina</taxon>
    </lineage>
</organism>
<proteinExistence type="predicted"/>
<dbReference type="InterPro" id="IPR008972">
    <property type="entry name" value="Cupredoxin"/>
</dbReference>
<dbReference type="SUPFAM" id="SSF49503">
    <property type="entry name" value="Cupredoxins"/>
    <property type="match status" value="2"/>
</dbReference>
<dbReference type="GO" id="GO:0046872">
    <property type="term" value="F:metal ion binding"/>
    <property type="evidence" value="ECO:0007669"/>
    <property type="project" value="UniProtKB-KW"/>
</dbReference>
<dbReference type="InterPro" id="IPR000923">
    <property type="entry name" value="BlueCu_1"/>
</dbReference>
<evidence type="ECO:0000256" key="2">
    <source>
        <dbReference type="ARBA" id="ARBA00023008"/>
    </source>
</evidence>
<dbReference type="CDD" id="cd04220">
    <property type="entry name" value="Halocyanin"/>
    <property type="match status" value="1"/>
</dbReference>
<feature type="domain" description="Blue (type 1) copper" evidence="3">
    <location>
        <begin position="197"/>
        <end position="280"/>
    </location>
</feature>
<evidence type="ECO:0000313" key="4">
    <source>
        <dbReference type="EMBL" id="MFD1514376.1"/>
    </source>
</evidence>
<evidence type="ECO:0000313" key="5">
    <source>
        <dbReference type="Proteomes" id="UP001597187"/>
    </source>
</evidence>
<dbReference type="PROSITE" id="PS51318">
    <property type="entry name" value="TAT"/>
    <property type="match status" value="1"/>
</dbReference>
<keyword evidence="2" id="KW-0186">Copper</keyword>
<dbReference type="AlphaFoldDB" id="A0ABD6AX40"/>
<feature type="domain" description="Blue (type 1) copper" evidence="3">
    <location>
        <begin position="68"/>
        <end position="148"/>
    </location>
</feature>
<sequence>MTDCTSTRRQFLATTAGIAVGVSVVARPTAAQSNRVDLSKWFGNTDGVSEVVDKRGESRVEIAVGGSGNGGAFSFTPPAVRVDTGTTVVWKWTGNGGTHNVVAKDGSFESEYHDTAGTTFEYTPDSAGVTRYSCAPHEAMGMKGALVVGDIAVSLGAVVEATPGSRPEETFNGWLDETDNYDRIVDARGKEQVTIEVGAQGNGGQFAFEPAAVRVDPGTTVVWEWVGDKRYDVVDTDLEFHSETVAGVGNRFGVEFDGQGWSSYECSEHGHLGMRGTVVVGDGPDTVISETGLAVGGGLVSLLFAPMIYALGLHVRDTTQSNIGPE</sequence>
<name>A0ABD6AX40_9EURY</name>
<evidence type="ECO:0000259" key="3">
    <source>
        <dbReference type="Pfam" id="PF00127"/>
    </source>
</evidence>
<dbReference type="InterPro" id="IPR052721">
    <property type="entry name" value="ET_Amicyanin"/>
</dbReference>
<protein>
    <submittedName>
        <fullName evidence="4">Halocyanin domain-containing protein</fullName>
    </submittedName>
</protein>
<dbReference type="Proteomes" id="UP001597187">
    <property type="component" value="Unassembled WGS sequence"/>
</dbReference>
<reference evidence="4 5" key="1">
    <citation type="journal article" date="2019" name="Int. J. Syst. Evol. Microbiol.">
        <title>The Global Catalogue of Microorganisms (GCM) 10K type strain sequencing project: providing services to taxonomists for standard genome sequencing and annotation.</title>
        <authorList>
            <consortium name="The Broad Institute Genomics Platform"/>
            <consortium name="The Broad Institute Genome Sequencing Center for Infectious Disease"/>
            <person name="Wu L."/>
            <person name="Ma J."/>
        </authorList>
    </citation>
    <scope>NUCLEOTIDE SEQUENCE [LARGE SCALE GENOMIC DNA]</scope>
    <source>
        <strain evidence="4 5">CGMCC 1.12563</strain>
    </source>
</reference>
<keyword evidence="1" id="KW-0479">Metal-binding</keyword>
<accession>A0ABD6AX40</accession>
<dbReference type="Gene3D" id="2.60.40.420">
    <property type="entry name" value="Cupredoxins - blue copper proteins"/>
    <property type="match status" value="2"/>
</dbReference>
<dbReference type="InterPro" id="IPR017533">
    <property type="entry name" value="Halocyanin"/>
</dbReference>
<dbReference type="InterPro" id="IPR006311">
    <property type="entry name" value="TAT_signal"/>
</dbReference>
<comment type="caution">
    <text evidence="4">The sequence shown here is derived from an EMBL/GenBank/DDBJ whole genome shotgun (WGS) entry which is preliminary data.</text>
</comment>
<dbReference type="NCBIfam" id="TIGR03102">
    <property type="entry name" value="halo_cynanin"/>
    <property type="match status" value="2"/>
</dbReference>
<evidence type="ECO:0000256" key="1">
    <source>
        <dbReference type="ARBA" id="ARBA00022723"/>
    </source>
</evidence>
<dbReference type="EMBL" id="JBHUDC010000007">
    <property type="protein sequence ID" value="MFD1514376.1"/>
    <property type="molecule type" value="Genomic_DNA"/>
</dbReference>
<gene>
    <name evidence="4" type="ORF">ACFSBT_13925</name>
</gene>
<dbReference type="Pfam" id="PF00127">
    <property type="entry name" value="Copper-bind"/>
    <property type="match status" value="2"/>
</dbReference>
<dbReference type="RefSeq" id="WP_250874344.1">
    <property type="nucleotide sequence ID" value="NZ_JALXFV010000007.1"/>
</dbReference>
<keyword evidence="5" id="KW-1185">Reference proteome</keyword>
<dbReference type="PANTHER" id="PTHR36507">
    <property type="entry name" value="BLL1555 PROTEIN"/>
    <property type="match status" value="1"/>
</dbReference>